<dbReference type="EMBL" id="JANRHA010000009">
    <property type="protein sequence ID" value="MDG3015641.1"/>
    <property type="molecule type" value="Genomic_DNA"/>
</dbReference>
<dbReference type="Proteomes" id="UP001152755">
    <property type="component" value="Unassembled WGS sequence"/>
</dbReference>
<evidence type="ECO:0000313" key="1">
    <source>
        <dbReference type="EMBL" id="MDG3015641.1"/>
    </source>
</evidence>
<dbReference type="RefSeq" id="WP_332520144.1">
    <property type="nucleotide sequence ID" value="NZ_JANRHA010000009.1"/>
</dbReference>
<comment type="caution">
    <text evidence="1">The sequence shown here is derived from an EMBL/GenBank/DDBJ whole genome shotgun (WGS) entry which is preliminary data.</text>
</comment>
<reference evidence="1" key="1">
    <citation type="submission" date="2022-08" db="EMBL/GenBank/DDBJ databases">
        <title>Genome analysis of Corynebacteriales strain.</title>
        <authorList>
            <person name="Lee S.D."/>
        </authorList>
    </citation>
    <scope>NUCLEOTIDE SEQUENCE</scope>
    <source>
        <strain evidence="1">D3-21</strain>
    </source>
</reference>
<protein>
    <submittedName>
        <fullName evidence="1">Uncharacterized protein</fullName>
    </submittedName>
</protein>
<proteinExistence type="predicted"/>
<name>A0A9X4M1V4_9ACTN</name>
<dbReference type="AlphaFoldDB" id="A0A9X4M1V4"/>
<gene>
    <name evidence="1" type="ORF">NVS88_13855</name>
</gene>
<accession>A0A9X4M1V4</accession>
<organism evidence="1 2">
    <name type="scientific">Speluncibacter jeojiensis</name>
    <dbReference type="NCBI Taxonomy" id="2710754"/>
    <lineage>
        <taxon>Bacteria</taxon>
        <taxon>Bacillati</taxon>
        <taxon>Actinomycetota</taxon>
        <taxon>Actinomycetes</taxon>
        <taxon>Mycobacteriales</taxon>
        <taxon>Speluncibacteraceae</taxon>
        <taxon>Speluncibacter</taxon>
    </lineage>
</organism>
<keyword evidence="2" id="KW-1185">Reference proteome</keyword>
<evidence type="ECO:0000313" key="2">
    <source>
        <dbReference type="Proteomes" id="UP001152755"/>
    </source>
</evidence>
<sequence>MTGDDRPPRPAELAPGDLVHIARIGALLIVGHPQQHTQPSGRAFVVVDAVRGRRRPAPVIVDADAAVRRLPRDLRRLDFDIDPAGDAVREIRAWSGRGIVGAVSWREHDGVLIDIDPPSPHDQLRGFLLFAAQDRCPHLQVPDGAAHWTADAALLTPGELIVVDGGAPLLVVESPSAYAYADGRRFVRVDALFGEQSVSLALDDETDWHRERFDPSTFRFESFPAGDGLRTTRARSAAGATVGEVTWSPYDGTITAIRPVPVLHPLHRLLAAQAADPANRIGEHNDPATLAAGDIIVSGDDEIEILGPAEPDAGGYLSYPVAHRDGQEEWTMVFDPTVPVPRVVAVAGS</sequence>